<dbReference type="Proteomes" id="UP000654075">
    <property type="component" value="Unassembled WGS sequence"/>
</dbReference>
<dbReference type="OrthoDB" id="447173at2759"/>
<dbReference type="Gene3D" id="3.40.50.300">
    <property type="entry name" value="P-loop containing nucleotide triphosphate hydrolases"/>
    <property type="match status" value="1"/>
</dbReference>
<protein>
    <submittedName>
        <fullName evidence="1">Uncharacterized protein</fullName>
    </submittedName>
</protein>
<gene>
    <name evidence="1" type="ORF">PGLA1383_LOCUS28261</name>
</gene>
<organism evidence="1 2">
    <name type="scientific">Polarella glacialis</name>
    <name type="common">Dinoflagellate</name>
    <dbReference type="NCBI Taxonomy" id="89957"/>
    <lineage>
        <taxon>Eukaryota</taxon>
        <taxon>Sar</taxon>
        <taxon>Alveolata</taxon>
        <taxon>Dinophyceae</taxon>
        <taxon>Suessiales</taxon>
        <taxon>Suessiaceae</taxon>
        <taxon>Polarella</taxon>
    </lineage>
</organism>
<dbReference type="InterPro" id="IPR027417">
    <property type="entry name" value="P-loop_NTPase"/>
</dbReference>
<comment type="caution">
    <text evidence="1">The sequence shown here is derived from an EMBL/GenBank/DDBJ whole genome shotgun (WGS) entry which is preliminary data.</text>
</comment>
<dbReference type="AlphaFoldDB" id="A0A813FF35"/>
<feature type="non-terminal residue" evidence="1">
    <location>
        <position position="1"/>
    </location>
</feature>
<sequence>MSTHSAGDRQVSERLQRHFLLLGVIPPNNESFVHAFSAILEWKLNLEYFPDEVIARAGTMAAATMKAVQLVSEALPQSPSRPQNAVGASDAARIIEGVLMIHDETKDFQHGLGHIWAHECLRALYDRCSSEDDRAKALAGITAAAKSFPYLSQSLAALRNPTLLFTDLWA</sequence>
<dbReference type="InterPro" id="IPR026983">
    <property type="entry name" value="DHC"/>
</dbReference>
<dbReference type="GO" id="GO:0030286">
    <property type="term" value="C:dynein complex"/>
    <property type="evidence" value="ECO:0007669"/>
    <property type="project" value="InterPro"/>
</dbReference>
<proteinExistence type="predicted"/>
<dbReference type="GO" id="GO:0045505">
    <property type="term" value="F:dynein intermediate chain binding"/>
    <property type="evidence" value="ECO:0007669"/>
    <property type="project" value="InterPro"/>
</dbReference>
<keyword evidence="2" id="KW-1185">Reference proteome</keyword>
<dbReference type="EMBL" id="CAJNNV010024674">
    <property type="protein sequence ID" value="CAE8610437.1"/>
    <property type="molecule type" value="Genomic_DNA"/>
</dbReference>
<dbReference type="Gene3D" id="1.20.920.30">
    <property type="match status" value="1"/>
</dbReference>
<dbReference type="GO" id="GO:0051959">
    <property type="term" value="F:dynein light intermediate chain binding"/>
    <property type="evidence" value="ECO:0007669"/>
    <property type="project" value="InterPro"/>
</dbReference>
<accession>A0A813FF35</accession>
<name>A0A813FF35_POLGL</name>
<dbReference type="PANTHER" id="PTHR22878">
    <property type="entry name" value="DYNEIN HEAVY CHAIN 6, AXONEMAL-LIKE-RELATED"/>
    <property type="match status" value="1"/>
</dbReference>
<reference evidence="1" key="1">
    <citation type="submission" date="2021-02" db="EMBL/GenBank/DDBJ databases">
        <authorList>
            <person name="Dougan E. K."/>
            <person name="Rhodes N."/>
            <person name="Thang M."/>
            <person name="Chan C."/>
        </authorList>
    </citation>
    <scope>NUCLEOTIDE SEQUENCE</scope>
</reference>
<dbReference type="GO" id="GO:0007018">
    <property type="term" value="P:microtubule-based movement"/>
    <property type="evidence" value="ECO:0007669"/>
    <property type="project" value="InterPro"/>
</dbReference>
<evidence type="ECO:0000313" key="1">
    <source>
        <dbReference type="EMBL" id="CAE8610437.1"/>
    </source>
</evidence>
<dbReference type="PANTHER" id="PTHR22878:SF70">
    <property type="entry name" value="DYNEIN HEAVY CHAIN 2, AXONEMAL"/>
    <property type="match status" value="1"/>
</dbReference>
<evidence type="ECO:0000313" key="2">
    <source>
        <dbReference type="Proteomes" id="UP000654075"/>
    </source>
</evidence>